<organism evidence="2 3">
    <name type="scientific">Tersicoccus solisilvae</name>
    <dbReference type="NCBI Taxonomy" id="1882339"/>
    <lineage>
        <taxon>Bacteria</taxon>
        <taxon>Bacillati</taxon>
        <taxon>Actinomycetota</taxon>
        <taxon>Actinomycetes</taxon>
        <taxon>Micrococcales</taxon>
        <taxon>Micrococcaceae</taxon>
        <taxon>Tersicoccus</taxon>
    </lineage>
</organism>
<evidence type="ECO:0000313" key="3">
    <source>
        <dbReference type="Proteomes" id="UP000597761"/>
    </source>
</evidence>
<sequence>MGVAARARRRRACIGTTAAAGSRTGRGGRLAVAAGGDRGAGTVLVVGLCALALGLLGVLLLVAQAAAASARAATGADLAALAAADTARGLRPGDPCGVAGAVAAANRVRVITCRIGADRGGTADVVVTSALPYPWPPATGRARAGAPP</sequence>
<evidence type="ECO:0000313" key="2">
    <source>
        <dbReference type="EMBL" id="GGC81013.1"/>
    </source>
</evidence>
<proteinExistence type="predicted"/>
<evidence type="ECO:0008006" key="4">
    <source>
        <dbReference type="Google" id="ProtNLM"/>
    </source>
</evidence>
<accession>A0ABQ1NMR4</accession>
<feature type="transmembrane region" description="Helical" evidence="1">
    <location>
        <begin position="43"/>
        <end position="63"/>
    </location>
</feature>
<keyword evidence="1" id="KW-0472">Membrane</keyword>
<dbReference type="NCBIfam" id="TIGR03816">
    <property type="entry name" value="tadE_like_DECH"/>
    <property type="match status" value="1"/>
</dbReference>
<keyword evidence="3" id="KW-1185">Reference proteome</keyword>
<dbReference type="InterPro" id="IPR021202">
    <property type="entry name" value="Rv3654c-like"/>
</dbReference>
<comment type="caution">
    <text evidence="2">The sequence shown here is derived from an EMBL/GenBank/DDBJ whole genome shotgun (WGS) entry which is preliminary data.</text>
</comment>
<dbReference type="RefSeq" id="WP_229659701.1">
    <property type="nucleotide sequence ID" value="NZ_BMJI01000001.1"/>
</dbReference>
<keyword evidence="1" id="KW-1133">Transmembrane helix</keyword>
<dbReference type="Proteomes" id="UP000597761">
    <property type="component" value="Unassembled WGS sequence"/>
</dbReference>
<protein>
    <recommendedName>
        <fullName evidence="4">Flp pilus-assembly TadG-like N-terminal domain-containing protein</fullName>
    </recommendedName>
</protein>
<gene>
    <name evidence="2" type="ORF">GCM10011512_04720</name>
</gene>
<evidence type="ECO:0000256" key="1">
    <source>
        <dbReference type="SAM" id="Phobius"/>
    </source>
</evidence>
<dbReference type="EMBL" id="BMJI01000001">
    <property type="protein sequence ID" value="GGC81013.1"/>
    <property type="molecule type" value="Genomic_DNA"/>
</dbReference>
<keyword evidence="1" id="KW-0812">Transmembrane</keyword>
<reference evidence="3" key="1">
    <citation type="journal article" date="2019" name="Int. J. Syst. Evol. Microbiol.">
        <title>The Global Catalogue of Microorganisms (GCM) 10K type strain sequencing project: providing services to taxonomists for standard genome sequencing and annotation.</title>
        <authorList>
            <consortium name="The Broad Institute Genomics Platform"/>
            <consortium name="The Broad Institute Genome Sequencing Center for Infectious Disease"/>
            <person name="Wu L."/>
            <person name="Ma J."/>
        </authorList>
    </citation>
    <scope>NUCLEOTIDE SEQUENCE [LARGE SCALE GENOMIC DNA]</scope>
    <source>
        <strain evidence="3">CGMCC 1.15480</strain>
    </source>
</reference>
<name>A0ABQ1NMR4_9MICC</name>